<evidence type="ECO:0000256" key="1">
    <source>
        <dbReference type="ARBA" id="ARBA00009437"/>
    </source>
</evidence>
<name>C7RRH9_ACCRE</name>
<dbReference type="InterPro" id="IPR036388">
    <property type="entry name" value="WH-like_DNA-bd_sf"/>
</dbReference>
<dbReference type="GO" id="GO:0003700">
    <property type="term" value="F:DNA-binding transcription factor activity"/>
    <property type="evidence" value="ECO:0007669"/>
    <property type="project" value="InterPro"/>
</dbReference>
<dbReference type="Pfam" id="PF03466">
    <property type="entry name" value="LysR_substrate"/>
    <property type="match status" value="1"/>
</dbReference>
<protein>
    <submittedName>
        <fullName evidence="6">Transcriptional regulator, LysR family</fullName>
    </submittedName>
</protein>
<dbReference type="KEGG" id="app:CAP2UW1_4463"/>
<dbReference type="FunFam" id="1.10.10.10:FF:000001">
    <property type="entry name" value="LysR family transcriptional regulator"/>
    <property type="match status" value="1"/>
</dbReference>
<dbReference type="SUPFAM" id="SSF46785">
    <property type="entry name" value="Winged helix' DNA-binding domain"/>
    <property type="match status" value="1"/>
</dbReference>
<dbReference type="Pfam" id="PF00126">
    <property type="entry name" value="HTH_1"/>
    <property type="match status" value="1"/>
</dbReference>
<gene>
    <name evidence="6" type="ordered locus">CAP2UW1_4463</name>
</gene>
<dbReference type="Gene3D" id="1.10.10.10">
    <property type="entry name" value="Winged helix-like DNA-binding domain superfamily/Winged helix DNA-binding domain"/>
    <property type="match status" value="1"/>
</dbReference>
<comment type="similarity">
    <text evidence="1">Belongs to the LysR transcriptional regulatory family.</text>
</comment>
<evidence type="ECO:0000256" key="3">
    <source>
        <dbReference type="ARBA" id="ARBA00023125"/>
    </source>
</evidence>
<dbReference type="InterPro" id="IPR036390">
    <property type="entry name" value="WH_DNA-bd_sf"/>
</dbReference>
<dbReference type="OrthoDB" id="9785745at2"/>
<evidence type="ECO:0000256" key="2">
    <source>
        <dbReference type="ARBA" id="ARBA00023015"/>
    </source>
</evidence>
<reference evidence="6" key="1">
    <citation type="submission" date="2009-08" db="EMBL/GenBank/DDBJ databases">
        <authorList>
            <consortium name="US DOE Joint Genome Institute"/>
            <person name="Lucas S."/>
            <person name="Copeland A."/>
            <person name="Lapidus A."/>
            <person name="Glavina del Rio T."/>
            <person name="Dalin E."/>
            <person name="Tice H."/>
            <person name="Bruce D."/>
            <person name="Barry K."/>
            <person name="Pitluck S."/>
            <person name="Lowry S."/>
            <person name="Larimer F."/>
            <person name="Land M."/>
            <person name="Hauser L."/>
            <person name="Kyrpides N."/>
            <person name="Ivanova N."/>
            <person name="McMahon K.D."/>
            <person name="Hugenholtz P."/>
        </authorList>
    </citation>
    <scope>NUCLEOTIDE SEQUENCE</scope>
    <source>
        <strain evidence="6">UW-1</strain>
    </source>
</reference>
<keyword evidence="4" id="KW-0804">Transcription</keyword>
<dbReference type="PANTHER" id="PTHR30126:SF5">
    <property type="entry name" value="HTH-TYPE TRANSCRIPTIONAL ACTIVATOR CMPR"/>
    <property type="match status" value="1"/>
</dbReference>
<dbReference type="eggNOG" id="COG0583">
    <property type="taxonomic scope" value="Bacteria"/>
</dbReference>
<dbReference type="SUPFAM" id="SSF53850">
    <property type="entry name" value="Periplasmic binding protein-like II"/>
    <property type="match status" value="1"/>
</dbReference>
<dbReference type="Gene3D" id="3.40.190.290">
    <property type="match status" value="1"/>
</dbReference>
<dbReference type="InterPro" id="IPR000847">
    <property type="entry name" value="LysR_HTH_N"/>
</dbReference>
<dbReference type="GO" id="GO:0000976">
    <property type="term" value="F:transcription cis-regulatory region binding"/>
    <property type="evidence" value="ECO:0007669"/>
    <property type="project" value="TreeGrafter"/>
</dbReference>
<dbReference type="STRING" id="522306.CAP2UW1_4463"/>
<dbReference type="CDD" id="cd08419">
    <property type="entry name" value="PBP2_CbbR_RubisCO_like"/>
    <property type="match status" value="1"/>
</dbReference>
<feature type="domain" description="HTH lysR-type" evidence="5">
    <location>
        <begin position="6"/>
        <end position="63"/>
    </location>
</feature>
<dbReference type="InterPro" id="IPR005119">
    <property type="entry name" value="LysR_subst-bd"/>
</dbReference>
<keyword evidence="3" id="KW-0238">DNA-binding</keyword>
<dbReference type="PROSITE" id="PS50931">
    <property type="entry name" value="HTH_LYSR"/>
    <property type="match status" value="1"/>
</dbReference>
<proteinExistence type="inferred from homology"/>
<dbReference type="HOGENOM" id="CLU_039613_6_1_4"/>
<evidence type="ECO:0000259" key="5">
    <source>
        <dbReference type="PROSITE" id="PS50931"/>
    </source>
</evidence>
<sequence length="309" mass="34112">MPRRRITFRQLDTFAAVARHGSFTKAAEALHLTQPAVSLQVRQIVDSVGLPLFAQEGREVALTQAGEEMLNTVRLLDDVWSRFESVIDDLKGLQRGRLRVALVSTARYFLPRMLGNFCRRFPEIDIAMEITDRDRLVARMRGNQDDLYIMLYPPEELEVVSYPFLDNELVVIAALGHWAAGQSLELAALAGERFILREVGSGSRRTIDTHLQAIGLKLDVKLTLNSNEAICDLVASGMGPAVLSRHALPADPASGGLCILDINGFPLRKPWRAVHLKSKILSLPARAFLDHLLLDANSPRYGQGAGTAA</sequence>
<keyword evidence="2" id="KW-0805">Transcription regulation</keyword>
<organism evidence="6">
    <name type="scientific">Accumulibacter regalis</name>
    <dbReference type="NCBI Taxonomy" id="522306"/>
    <lineage>
        <taxon>Bacteria</taxon>
        <taxon>Pseudomonadati</taxon>
        <taxon>Pseudomonadota</taxon>
        <taxon>Betaproteobacteria</taxon>
        <taxon>Candidatus Accumulibacter</taxon>
    </lineage>
</organism>
<evidence type="ECO:0000313" key="6">
    <source>
        <dbReference type="EMBL" id="ACV37690.1"/>
    </source>
</evidence>
<dbReference type="AlphaFoldDB" id="C7RRH9"/>
<accession>C7RRH9</accession>
<reference evidence="6" key="2">
    <citation type="submission" date="2009-09" db="EMBL/GenBank/DDBJ databases">
        <title>Complete sequence of chromosome of Candidatus Accumulibacter phosphatis clade IIA str. UW-1.</title>
        <authorList>
            <consortium name="US DOE Joint Genome Institute"/>
            <person name="Martin H.G."/>
            <person name="Ivanova N."/>
            <person name="Kunin V."/>
            <person name="Warnecke F."/>
            <person name="Barry K."/>
            <person name="He S."/>
            <person name="Salamov A."/>
            <person name="Szeto E."/>
            <person name="Dalin E."/>
            <person name="Pangilinan J.L."/>
            <person name="Lapidus A."/>
            <person name="Lowry S."/>
            <person name="Kyrpides N.C."/>
            <person name="McMahon K.D."/>
            <person name="Hugenholtz P."/>
        </authorList>
    </citation>
    <scope>NUCLEOTIDE SEQUENCE [LARGE SCALE GENOMIC DNA]</scope>
    <source>
        <strain evidence="6">UW-1</strain>
    </source>
</reference>
<dbReference type="PANTHER" id="PTHR30126">
    <property type="entry name" value="HTH-TYPE TRANSCRIPTIONAL REGULATOR"/>
    <property type="match status" value="1"/>
</dbReference>
<dbReference type="EMBL" id="CP001715">
    <property type="protein sequence ID" value="ACV37690.1"/>
    <property type="molecule type" value="Genomic_DNA"/>
</dbReference>
<evidence type="ECO:0000256" key="4">
    <source>
        <dbReference type="ARBA" id="ARBA00023163"/>
    </source>
</evidence>
<dbReference type="PRINTS" id="PR00039">
    <property type="entry name" value="HTHLYSR"/>
</dbReference>